<reference evidence="1" key="2">
    <citation type="submission" date="2025-09" db="UniProtKB">
        <authorList>
            <consortium name="EnsemblPlants"/>
        </authorList>
    </citation>
    <scope>IDENTIFICATION</scope>
</reference>
<evidence type="ECO:0000313" key="2">
    <source>
        <dbReference type="Proteomes" id="UP001732700"/>
    </source>
</evidence>
<proteinExistence type="predicted"/>
<reference evidence="1" key="1">
    <citation type="submission" date="2021-05" db="EMBL/GenBank/DDBJ databases">
        <authorList>
            <person name="Scholz U."/>
            <person name="Mascher M."/>
            <person name="Fiebig A."/>
        </authorList>
    </citation>
    <scope>NUCLEOTIDE SEQUENCE [LARGE SCALE GENOMIC DNA]</scope>
</reference>
<dbReference type="EnsemblPlants" id="AVESA.00010b.r2.4DG0757930.1">
    <property type="protein sequence ID" value="AVESA.00010b.r2.4DG0757930.1.CDS.1"/>
    <property type="gene ID" value="AVESA.00010b.r2.4DG0757930"/>
</dbReference>
<dbReference type="Proteomes" id="UP001732700">
    <property type="component" value="Chromosome 4D"/>
</dbReference>
<keyword evidence="2" id="KW-1185">Reference proteome</keyword>
<organism evidence="1 2">
    <name type="scientific">Avena sativa</name>
    <name type="common">Oat</name>
    <dbReference type="NCBI Taxonomy" id="4498"/>
    <lineage>
        <taxon>Eukaryota</taxon>
        <taxon>Viridiplantae</taxon>
        <taxon>Streptophyta</taxon>
        <taxon>Embryophyta</taxon>
        <taxon>Tracheophyta</taxon>
        <taxon>Spermatophyta</taxon>
        <taxon>Magnoliopsida</taxon>
        <taxon>Liliopsida</taxon>
        <taxon>Poales</taxon>
        <taxon>Poaceae</taxon>
        <taxon>BOP clade</taxon>
        <taxon>Pooideae</taxon>
        <taxon>Poodae</taxon>
        <taxon>Poeae</taxon>
        <taxon>Poeae Chloroplast Group 1 (Aveneae type)</taxon>
        <taxon>Aveninae</taxon>
        <taxon>Avena</taxon>
    </lineage>
</organism>
<name>A0ACD5XDN6_AVESA</name>
<protein>
    <submittedName>
        <fullName evidence="1">Uncharacterized protein</fullName>
    </submittedName>
</protein>
<sequence>MAMLPALPEGATALEVPSDRPAFYDSFKAYGVPAAATAVRLVTPPSERRTSRPDCISVYMPAPDPEMVYFAKRFAYAYISPATAPCRADPAAFIRLVLRTRALDLPQTCFELLPPGHGADATVHFRTPDDREAAMRRQPFELDGATVTLVREGETSNVRRVSYDYMAHVALRDYPVEQRTEEHIRGNCSRFGFLCEVHPACFSAPDLATVHVVLQLHHPREIPHMVRIRYFDGSKSVVPVEVVAVWDRAHSYDAGGHQYVRLFPATAAAA</sequence>
<accession>A0ACD5XDN6</accession>
<evidence type="ECO:0000313" key="1">
    <source>
        <dbReference type="EnsemblPlants" id="AVESA.00010b.r2.4DG0757930.1.CDS.1"/>
    </source>
</evidence>